<feature type="region of interest" description="Disordered" evidence="1">
    <location>
        <begin position="27"/>
        <end position="72"/>
    </location>
</feature>
<evidence type="ECO:0000256" key="1">
    <source>
        <dbReference type="SAM" id="MobiDB-lite"/>
    </source>
</evidence>
<dbReference type="Proteomes" id="UP000054144">
    <property type="component" value="Unassembled WGS sequence"/>
</dbReference>
<organism evidence="2 3">
    <name type="scientific">Fistulina hepatica ATCC 64428</name>
    <dbReference type="NCBI Taxonomy" id="1128425"/>
    <lineage>
        <taxon>Eukaryota</taxon>
        <taxon>Fungi</taxon>
        <taxon>Dikarya</taxon>
        <taxon>Basidiomycota</taxon>
        <taxon>Agaricomycotina</taxon>
        <taxon>Agaricomycetes</taxon>
        <taxon>Agaricomycetidae</taxon>
        <taxon>Agaricales</taxon>
        <taxon>Fistulinaceae</taxon>
        <taxon>Fistulina</taxon>
    </lineage>
</organism>
<proteinExistence type="predicted"/>
<sequence length="154" mass="17072">MSLSSRPVELKQQWGPANVVSYARVATEKEQKEKRTGPGKLLEEGANQTTGQANTRLRGPAREHVDAGTYPGGPELHKTYGTIIIGQNYPRTWFILHLSVLLLPRRRPVDVDYVGAPGPSDKTPSRVALGHRHALSGWKNGSVRFFHSAIQDWP</sequence>
<gene>
    <name evidence="2" type="ORF">FISHEDRAFT_60288</name>
</gene>
<accession>A0A0D7A810</accession>
<evidence type="ECO:0000313" key="2">
    <source>
        <dbReference type="EMBL" id="KIY46514.1"/>
    </source>
</evidence>
<protein>
    <submittedName>
        <fullName evidence="2">Uncharacterized protein</fullName>
    </submittedName>
</protein>
<keyword evidence="3" id="KW-1185">Reference proteome</keyword>
<feature type="compositionally biased region" description="Basic and acidic residues" evidence="1">
    <location>
        <begin position="27"/>
        <end position="36"/>
    </location>
</feature>
<dbReference type="EMBL" id="KN882028">
    <property type="protein sequence ID" value="KIY46514.1"/>
    <property type="molecule type" value="Genomic_DNA"/>
</dbReference>
<reference evidence="2 3" key="1">
    <citation type="journal article" date="2015" name="Fungal Genet. Biol.">
        <title>Evolution of novel wood decay mechanisms in Agaricales revealed by the genome sequences of Fistulina hepatica and Cylindrobasidium torrendii.</title>
        <authorList>
            <person name="Floudas D."/>
            <person name="Held B.W."/>
            <person name="Riley R."/>
            <person name="Nagy L.G."/>
            <person name="Koehler G."/>
            <person name="Ransdell A.S."/>
            <person name="Younus H."/>
            <person name="Chow J."/>
            <person name="Chiniquy J."/>
            <person name="Lipzen A."/>
            <person name="Tritt A."/>
            <person name="Sun H."/>
            <person name="Haridas S."/>
            <person name="LaButti K."/>
            <person name="Ohm R.A."/>
            <person name="Kues U."/>
            <person name="Blanchette R.A."/>
            <person name="Grigoriev I.V."/>
            <person name="Minto R.E."/>
            <person name="Hibbett D.S."/>
        </authorList>
    </citation>
    <scope>NUCLEOTIDE SEQUENCE [LARGE SCALE GENOMIC DNA]</scope>
    <source>
        <strain evidence="2 3">ATCC 64428</strain>
    </source>
</reference>
<name>A0A0D7A810_9AGAR</name>
<feature type="compositionally biased region" description="Polar residues" evidence="1">
    <location>
        <begin position="46"/>
        <end position="55"/>
    </location>
</feature>
<evidence type="ECO:0000313" key="3">
    <source>
        <dbReference type="Proteomes" id="UP000054144"/>
    </source>
</evidence>
<dbReference type="AlphaFoldDB" id="A0A0D7A810"/>